<dbReference type="GeneID" id="45522113"/>
<accession>A0ABM7EA93</accession>
<evidence type="ECO:0000313" key="3">
    <source>
        <dbReference type="Proteomes" id="UP000016702"/>
    </source>
</evidence>
<organism evidence="2 3">
    <name type="scientific">Pseudomonas putida NBRC 14164</name>
    <dbReference type="NCBI Taxonomy" id="1211579"/>
    <lineage>
        <taxon>Bacteria</taxon>
        <taxon>Pseudomonadati</taxon>
        <taxon>Pseudomonadota</taxon>
        <taxon>Gammaproteobacteria</taxon>
        <taxon>Pseudomonadales</taxon>
        <taxon>Pseudomonadaceae</taxon>
        <taxon>Pseudomonas</taxon>
    </lineage>
</organism>
<proteinExistence type="predicted"/>
<feature type="transmembrane region" description="Helical" evidence="1">
    <location>
        <begin position="82"/>
        <end position="99"/>
    </location>
</feature>
<feature type="transmembrane region" description="Helical" evidence="1">
    <location>
        <begin position="48"/>
        <end position="70"/>
    </location>
</feature>
<keyword evidence="1" id="KW-0472">Membrane</keyword>
<dbReference type="EMBL" id="AP013070">
    <property type="protein sequence ID" value="BAN52438.1"/>
    <property type="molecule type" value="Genomic_DNA"/>
</dbReference>
<reference evidence="2 3" key="1">
    <citation type="journal article" date="2014" name="Genome Announc.">
        <title>The Complete Genome Sequence of Pseudomonas putida NBRC 14164T Confirms High Intraspecies Variation.</title>
        <authorList>
            <person name="Ohji S."/>
            <person name="Yamazoe A."/>
            <person name="Hosoyama A."/>
            <person name="Tsuchikane K."/>
            <person name="Ezaki T."/>
            <person name="Fujita N."/>
        </authorList>
    </citation>
    <scope>NUCLEOTIDE SEQUENCE [LARGE SCALE GENOMIC DNA]</scope>
    <source>
        <strain evidence="2 3">NBRC 14164</strain>
    </source>
</reference>
<evidence type="ECO:0000313" key="2">
    <source>
        <dbReference type="EMBL" id="BAN52438.1"/>
    </source>
</evidence>
<dbReference type="RefSeq" id="WP_016497810.1">
    <property type="nucleotide sequence ID" value="NC_021505.1"/>
</dbReference>
<evidence type="ECO:0000256" key="1">
    <source>
        <dbReference type="SAM" id="Phobius"/>
    </source>
</evidence>
<protein>
    <submittedName>
        <fullName evidence="2">Uncharacterized protein</fullName>
    </submittedName>
</protein>
<sequence>MKTVMLKLKHEFLKVLPPTVFFFVILHIVALIRALMIKGSGVELPVSASVLIAALILGKSVLVADMLPFINRFPDKPLIWNVAWKTCMYALVALIVHYLERLYEYWKEAAGVMDANALLWSSINWPRFWAVQILLITLIFMYCVIAELARVIGRERLKRMFIGPLPPKQPDMPNHSG</sequence>
<dbReference type="Proteomes" id="UP000016702">
    <property type="component" value="Chromosome"/>
</dbReference>
<keyword evidence="1" id="KW-0812">Transmembrane</keyword>
<feature type="transmembrane region" description="Helical" evidence="1">
    <location>
        <begin position="12"/>
        <end position="36"/>
    </location>
</feature>
<gene>
    <name evidence="2" type="ORF">PP4_05850</name>
</gene>
<keyword evidence="3" id="KW-1185">Reference proteome</keyword>
<keyword evidence="1" id="KW-1133">Transmembrane helix</keyword>
<name>A0ABM7EA93_PSEPU</name>
<feature type="transmembrane region" description="Helical" evidence="1">
    <location>
        <begin position="128"/>
        <end position="149"/>
    </location>
</feature>